<organism evidence="3 4">
    <name type="scientific">Artemisia annua</name>
    <name type="common">Sweet wormwood</name>
    <dbReference type="NCBI Taxonomy" id="35608"/>
    <lineage>
        <taxon>Eukaryota</taxon>
        <taxon>Viridiplantae</taxon>
        <taxon>Streptophyta</taxon>
        <taxon>Embryophyta</taxon>
        <taxon>Tracheophyta</taxon>
        <taxon>Spermatophyta</taxon>
        <taxon>Magnoliopsida</taxon>
        <taxon>eudicotyledons</taxon>
        <taxon>Gunneridae</taxon>
        <taxon>Pentapetalae</taxon>
        <taxon>asterids</taxon>
        <taxon>campanulids</taxon>
        <taxon>Asterales</taxon>
        <taxon>Asteraceae</taxon>
        <taxon>Asteroideae</taxon>
        <taxon>Anthemideae</taxon>
        <taxon>Artemisiinae</taxon>
        <taxon>Artemisia</taxon>
    </lineage>
</organism>
<dbReference type="InterPro" id="IPR054722">
    <property type="entry name" value="PolX-like_BBD"/>
</dbReference>
<dbReference type="Pfam" id="PF22936">
    <property type="entry name" value="Pol_BBD"/>
    <property type="match status" value="1"/>
</dbReference>
<accession>A0A2U1NGP8</accession>
<feature type="domain" description="Retrovirus-related Pol polyprotein from transposon TNT 1-94-like beta-barrel" evidence="2">
    <location>
        <begin position="109"/>
        <end position="179"/>
    </location>
</feature>
<keyword evidence="4" id="KW-1185">Reference proteome</keyword>
<evidence type="ECO:0000256" key="1">
    <source>
        <dbReference type="SAM" id="MobiDB-lite"/>
    </source>
</evidence>
<dbReference type="OrthoDB" id="1432157at2759"/>
<feature type="compositionally biased region" description="Polar residues" evidence="1">
    <location>
        <begin position="240"/>
        <end position="249"/>
    </location>
</feature>
<feature type="region of interest" description="Disordered" evidence="1">
    <location>
        <begin position="240"/>
        <end position="264"/>
    </location>
</feature>
<dbReference type="AlphaFoldDB" id="A0A2U1NGP8"/>
<evidence type="ECO:0000313" key="4">
    <source>
        <dbReference type="Proteomes" id="UP000245207"/>
    </source>
</evidence>
<dbReference type="PANTHER" id="PTHR46410:SF26">
    <property type="entry name" value="BULB-TYPE LECTIN DOMAIN-CONTAINING PROTEIN-RELATED"/>
    <property type="match status" value="1"/>
</dbReference>
<dbReference type="EMBL" id="PKPP01002857">
    <property type="protein sequence ID" value="PWA72699.1"/>
    <property type="molecule type" value="Genomic_DNA"/>
</dbReference>
<name>A0A2U1NGP8_ARTAN</name>
<protein>
    <submittedName>
        <fullName evidence="3">ARID DNA-binding domain-containing protein</fullName>
    </submittedName>
</protein>
<proteinExistence type="predicted"/>
<evidence type="ECO:0000313" key="3">
    <source>
        <dbReference type="EMBL" id="PWA72699.1"/>
    </source>
</evidence>
<dbReference type="GO" id="GO:0003677">
    <property type="term" value="F:DNA binding"/>
    <property type="evidence" value="ECO:0007669"/>
    <property type="project" value="UniProtKB-KW"/>
</dbReference>
<dbReference type="Proteomes" id="UP000245207">
    <property type="component" value="Unassembled WGS sequence"/>
</dbReference>
<dbReference type="PANTHER" id="PTHR46410">
    <property type="entry name" value="AT-RICH INTERACTIVE DOMAIN-CONTAINING PROTEIN 2"/>
    <property type="match status" value="1"/>
</dbReference>
<evidence type="ECO:0000259" key="2">
    <source>
        <dbReference type="Pfam" id="PF22936"/>
    </source>
</evidence>
<sequence length="264" mass="30791">MASEKGSKTCGNNQLSWLSKKRLKKEDIHSSKDLWFQRKQIDTTAVNNKLGTQKLDWKYPKGICCSFCKQPFHYRKNCPERIGKIEFMIKGTDGKTWNEIWFASMNRKQHATGDKNLFKNLENSFGIEANYEGFKRDLYKGKEIIKIFSSGEIHTIDDVYYISTLKRNILSVEKLRNQGLKVLFECDVCHITRDSLWKGKKKQACYDPVYERIMVHCWTCSDYHHAYMCPLKKDSNDDQNSFIPTTNEGSIKRKSEAQSKGMHA</sequence>
<keyword evidence="3" id="KW-0238">DNA-binding</keyword>
<reference evidence="3 4" key="1">
    <citation type="journal article" date="2018" name="Mol. Plant">
        <title>The genome of Artemisia annua provides insight into the evolution of Asteraceae family and artemisinin biosynthesis.</title>
        <authorList>
            <person name="Shen Q."/>
            <person name="Zhang L."/>
            <person name="Liao Z."/>
            <person name="Wang S."/>
            <person name="Yan T."/>
            <person name="Shi P."/>
            <person name="Liu M."/>
            <person name="Fu X."/>
            <person name="Pan Q."/>
            <person name="Wang Y."/>
            <person name="Lv Z."/>
            <person name="Lu X."/>
            <person name="Zhang F."/>
            <person name="Jiang W."/>
            <person name="Ma Y."/>
            <person name="Chen M."/>
            <person name="Hao X."/>
            <person name="Li L."/>
            <person name="Tang Y."/>
            <person name="Lv G."/>
            <person name="Zhou Y."/>
            <person name="Sun X."/>
            <person name="Brodelius P.E."/>
            <person name="Rose J.K.C."/>
            <person name="Tang K."/>
        </authorList>
    </citation>
    <scope>NUCLEOTIDE SEQUENCE [LARGE SCALE GENOMIC DNA]</scope>
    <source>
        <strain evidence="4">cv. Huhao1</strain>
        <tissue evidence="3">Leaf</tissue>
    </source>
</reference>
<gene>
    <name evidence="3" type="ORF">CTI12_AA268000</name>
</gene>
<comment type="caution">
    <text evidence="3">The sequence shown here is derived from an EMBL/GenBank/DDBJ whole genome shotgun (WGS) entry which is preliminary data.</text>
</comment>